<dbReference type="GO" id="GO:0005829">
    <property type="term" value="C:cytosol"/>
    <property type="evidence" value="ECO:0007669"/>
    <property type="project" value="TreeGrafter"/>
</dbReference>
<dbReference type="EMBL" id="JADCTT010000009">
    <property type="protein sequence ID" value="KAF9747873.1"/>
    <property type="molecule type" value="Genomic_DNA"/>
</dbReference>
<name>A0A0B7KBZ7_BIOOC</name>
<dbReference type="PANTHER" id="PTHR42695:SF6">
    <property type="entry name" value="GLUTAMINE AMIDOTRANSFERASE DOMAIN-CONTAINING PROTEIN"/>
    <property type="match status" value="1"/>
</dbReference>
<dbReference type="SUPFAM" id="SSF52317">
    <property type="entry name" value="Class I glutamine amidotransferase-like"/>
    <property type="match status" value="1"/>
</dbReference>
<dbReference type="InterPro" id="IPR029062">
    <property type="entry name" value="Class_I_gatase-like"/>
</dbReference>
<dbReference type="Gene3D" id="3.40.50.880">
    <property type="match status" value="1"/>
</dbReference>
<dbReference type="CDD" id="cd01741">
    <property type="entry name" value="GATase1_1"/>
    <property type="match status" value="1"/>
</dbReference>
<dbReference type="AlphaFoldDB" id="A0A0B7KBZ7"/>
<dbReference type="Pfam" id="PF00117">
    <property type="entry name" value="GATase"/>
    <property type="match status" value="1"/>
</dbReference>
<evidence type="ECO:0000313" key="2">
    <source>
        <dbReference type="EMBL" id="CEO53002.1"/>
    </source>
</evidence>
<dbReference type="EMBL" id="CDPU01000032">
    <property type="protein sequence ID" value="CEO53002.1"/>
    <property type="molecule type" value="Genomic_DNA"/>
</dbReference>
<evidence type="ECO:0000259" key="1">
    <source>
        <dbReference type="Pfam" id="PF00117"/>
    </source>
</evidence>
<sequence>MAIENTLNIAVLNCGYTCQSIQEARGQYHDLFGAILQPAVERANRKATGSRRVKLEIKGWDTVNQVYPQSLEDIDAIIISGSPNSAYEKLEWIQTLNRFVADVYRNYPAIKIYGSCFGHQVVCHALFTNNGAVVTKDPAGWELGVHSVQLTDYFVSRFPNLLDDNSLLLQYLHADSVFFGEKLPEDVHVIGTTPQCKNQGVYQQGRLLTLQGHPEFDQFIEEECLKLVGKRVGWQETFLEDALAAARIEDDASTAADIIVQFFVEG</sequence>
<feature type="domain" description="Glutamine amidotransferase" evidence="1">
    <location>
        <begin position="46"/>
        <end position="217"/>
    </location>
</feature>
<dbReference type="InterPro" id="IPR017926">
    <property type="entry name" value="GATASE"/>
</dbReference>
<evidence type="ECO:0000313" key="3">
    <source>
        <dbReference type="EMBL" id="KAF9747873.1"/>
    </source>
</evidence>
<dbReference type="PANTHER" id="PTHR42695">
    <property type="entry name" value="GLUTAMINE AMIDOTRANSFERASE YLR126C-RELATED"/>
    <property type="match status" value="1"/>
</dbReference>
<gene>
    <name evidence="2" type="ORF">BN869_000009060_1</name>
    <name evidence="3" type="ORF">IM811_017378</name>
</gene>
<dbReference type="InterPro" id="IPR044992">
    <property type="entry name" value="ChyE-like"/>
</dbReference>
<reference evidence="2" key="1">
    <citation type="submission" date="2015-01" db="EMBL/GenBank/DDBJ databases">
        <authorList>
            <person name="Durling Mikael"/>
        </authorList>
    </citation>
    <scope>NUCLEOTIDE SEQUENCE</scope>
</reference>
<proteinExistence type="predicted"/>
<accession>A0A0B7KBZ7</accession>
<organism evidence="2">
    <name type="scientific">Bionectria ochroleuca</name>
    <name type="common">Gliocladium roseum</name>
    <dbReference type="NCBI Taxonomy" id="29856"/>
    <lineage>
        <taxon>Eukaryota</taxon>
        <taxon>Fungi</taxon>
        <taxon>Dikarya</taxon>
        <taxon>Ascomycota</taxon>
        <taxon>Pezizomycotina</taxon>
        <taxon>Sordariomycetes</taxon>
        <taxon>Hypocreomycetidae</taxon>
        <taxon>Hypocreales</taxon>
        <taxon>Bionectriaceae</taxon>
        <taxon>Clonostachys</taxon>
    </lineage>
</organism>
<reference evidence="3" key="2">
    <citation type="submission" date="2020-10" db="EMBL/GenBank/DDBJ databases">
        <title>High-Quality Genome Resource of Clonostachys rosea strain S41 by Oxford Nanopore Long-Read Sequencing.</title>
        <authorList>
            <person name="Wang H."/>
        </authorList>
    </citation>
    <scope>NUCLEOTIDE SEQUENCE</scope>
    <source>
        <strain evidence="3">S41</strain>
    </source>
</reference>
<dbReference type="GO" id="GO:0005634">
    <property type="term" value="C:nucleus"/>
    <property type="evidence" value="ECO:0007669"/>
    <property type="project" value="TreeGrafter"/>
</dbReference>
<dbReference type="Proteomes" id="UP000616885">
    <property type="component" value="Unassembled WGS sequence"/>
</dbReference>
<dbReference type="PROSITE" id="PS51273">
    <property type="entry name" value="GATASE_TYPE_1"/>
    <property type="match status" value="1"/>
</dbReference>
<protein>
    <recommendedName>
        <fullName evidence="1">Glutamine amidotransferase domain-containing protein</fullName>
    </recommendedName>
</protein>